<protein>
    <submittedName>
        <fullName evidence="3">Uncharacterized protein</fullName>
    </submittedName>
</protein>
<sequence length="80" mass="8484">MSTARTVGASLFIAAFLTTAIAAPASARPEAAPDAPPTQSHGFGQCPLQRIDDQFVRCDDLTGAGVRAPSWIPEQHARFF</sequence>
<dbReference type="RefSeq" id="WP_148734928.1">
    <property type="nucleotide sequence ID" value="NZ_VSSB01000002.1"/>
</dbReference>
<feature type="chain" id="PRO_5024418067" evidence="2">
    <location>
        <begin position="23"/>
        <end position="80"/>
    </location>
</feature>
<feature type="region of interest" description="Disordered" evidence="1">
    <location>
        <begin position="26"/>
        <end position="46"/>
    </location>
</feature>
<feature type="signal peptide" evidence="2">
    <location>
        <begin position="1"/>
        <end position="22"/>
    </location>
</feature>
<proteinExistence type="predicted"/>
<evidence type="ECO:0000313" key="3">
    <source>
        <dbReference type="EMBL" id="TYL50832.1"/>
    </source>
</evidence>
<accession>A0A5S4UWA1</accession>
<reference evidence="3 4" key="1">
    <citation type="submission" date="2019-08" db="EMBL/GenBank/DDBJ databases">
        <authorList>
            <person name="Hu J."/>
        </authorList>
    </citation>
    <scope>NUCLEOTIDE SEQUENCE [LARGE SCALE GENOMIC DNA]</scope>
    <source>
        <strain evidence="3 4">NEAU-184</strain>
    </source>
</reference>
<organism evidence="3 4">
    <name type="scientific">Agromyces mariniharenae</name>
    <dbReference type="NCBI Taxonomy" id="2604423"/>
    <lineage>
        <taxon>Bacteria</taxon>
        <taxon>Bacillati</taxon>
        <taxon>Actinomycetota</taxon>
        <taxon>Actinomycetes</taxon>
        <taxon>Micrococcales</taxon>
        <taxon>Microbacteriaceae</taxon>
        <taxon>Agromyces</taxon>
    </lineage>
</organism>
<name>A0A5S4UWA1_9MICO</name>
<dbReference type="Proteomes" id="UP000325243">
    <property type="component" value="Unassembled WGS sequence"/>
</dbReference>
<keyword evidence="4" id="KW-1185">Reference proteome</keyword>
<keyword evidence="2" id="KW-0732">Signal</keyword>
<gene>
    <name evidence="3" type="ORF">FYC51_16930</name>
</gene>
<dbReference type="EMBL" id="VSSB01000002">
    <property type="protein sequence ID" value="TYL50832.1"/>
    <property type="molecule type" value="Genomic_DNA"/>
</dbReference>
<dbReference type="AlphaFoldDB" id="A0A5S4UWA1"/>
<comment type="caution">
    <text evidence="3">The sequence shown here is derived from an EMBL/GenBank/DDBJ whole genome shotgun (WGS) entry which is preliminary data.</text>
</comment>
<evidence type="ECO:0000256" key="2">
    <source>
        <dbReference type="SAM" id="SignalP"/>
    </source>
</evidence>
<evidence type="ECO:0000313" key="4">
    <source>
        <dbReference type="Proteomes" id="UP000325243"/>
    </source>
</evidence>
<evidence type="ECO:0000256" key="1">
    <source>
        <dbReference type="SAM" id="MobiDB-lite"/>
    </source>
</evidence>